<keyword evidence="1" id="KW-1133">Transmembrane helix</keyword>
<sequence length="186" mass="21865">MKKIFNKFNNLSDDNKVGFILLAIVLIIIFLGGTSYMIYRYHVQQEQAKIIKKSSKELNEFYQWNYIGVDKVVPDHKLWRNPVDGQLTLDYTVYFNKNKKQDLSVYYDDHQQLELDNMGFAKDEKDKPIIKVPESAEYKNSAIKYLLFPKDIDILKKKGFTSNITGPQIKQELLKLHPDHFKKGNE</sequence>
<keyword evidence="1" id="KW-0812">Transmembrane</keyword>
<evidence type="ECO:0000256" key="1">
    <source>
        <dbReference type="SAM" id="Phobius"/>
    </source>
</evidence>
<evidence type="ECO:0000313" key="3">
    <source>
        <dbReference type="Proteomes" id="UP001056164"/>
    </source>
</evidence>
<dbReference type="EMBL" id="CP097121">
    <property type="protein sequence ID" value="USS90282.1"/>
    <property type="molecule type" value="Genomic_DNA"/>
</dbReference>
<dbReference type="Proteomes" id="UP001056164">
    <property type="component" value="Chromosome"/>
</dbReference>
<keyword evidence="1" id="KW-0472">Membrane</keyword>
<protein>
    <submittedName>
        <fullName evidence="2">Uncharacterized protein</fullName>
    </submittedName>
</protein>
<reference evidence="2" key="1">
    <citation type="submission" date="2022-05" db="EMBL/GenBank/DDBJ databases">
        <authorList>
            <person name="Oliphant S.A."/>
            <person name="Watson-Haigh N.S."/>
            <person name="Sumby K.M."/>
            <person name="Gardner J.M."/>
            <person name="Jiranek V."/>
        </authorList>
    </citation>
    <scope>NUCLEOTIDE SEQUENCE</scope>
    <source>
        <strain evidence="2">KI4_A6</strain>
    </source>
</reference>
<dbReference type="RefSeq" id="WP_252794737.1">
    <property type="nucleotide sequence ID" value="NZ_CP097121.1"/>
</dbReference>
<accession>A0ABY5BVB8</accession>
<proteinExistence type="predicted"/>
<name>A0ABY5BVB8_9LACO</name>
<feature type="transmembrane region" description="Helical" evidence="1">
    <location>
        <begin position="20"/>
        <end position="39"/>
    </location>
</feature>
<gene>
    <name evidence="2" type="ORF">M3M37_05415</name>
</gene>
<organism evidence="2 3">
    <name type="scientific">Fructilactobacillus carniphilus</name>
    <dbReference type="NCBI Taxonomy" id="2940297"/>
    <lineage>
        <taxon>Bacteria</taxon>
        <taxon>Bacillati</taxon>
        <taxon>Bacillota</taxon>
        <taxon>Bacilli</taxon>
        <taxon>Lactobacillales</taxon>
        <taxon>Lactobacillaceae</taxon>
        <taxon>Fructilactobacillus</taxon>
    </lineage>
</organism>
<evidence type="ECO:0000313" key="2">
    <source>
        <dbReference type="EMBL" id="USS90282.1"/>
    </source>
</evidence>
<keyword evidence="3" id="KW-1185">Reference proteome</keyword>